<evidence type="ECO:0000256" key="1">
    <source>
        <dbReference type="SAM" id="Phobius"/>
    </source>
</evidence>
<evidence type="ECO:0000313" key="3">
    <source>
        <dbReference type="Proteomes" id="UP000634668"/>
    </source>
</evidence>
<gene>
    <name evidence="2" type="ORF">GCM10007383_27130</name>
</gene>
<dbReference type="InterPro" id="IPR051533">
    <property type="entry name" value="WaaL-like"/>
</dbReference>
<keyword evidence="3" id="KW-1185">Reference proteome</keyword>
<feature type="transmembrane region" description="Helical" evidence="1">
    <location>
        <begin position="182"/>
        <end position="202"/>
    </location>
</feature>
<feature type="transmembrane region" description="Helical" evidence="1">
    <location>
        <begin position="54"/>
        <end position="73"/>
    </location>
</feature>
<organism evidence="2 3">
    <name type="scientific">Arenibacter certesii</name>
    <dbReference type="NCBI Taxonomy" id="228955"/>
    <lineage>
        <taxon>Bacteria</taxon>
        <taxon>Pseudomonadati</taxon>
        <taxon>Bacteroidota</taxon>
        <taxon>Flavobacteriia</taxon>
        <taxon>Flavobacteriales</taxon>
        <taxon>Flavobacteriaceae</taxon>
        <taxon>Arenibacter</taxon>
    </lineage>
</organism>
<feature type="transmembrane region" description="Helical" evidence="1">
    <location>
        <begin position="370"/>
        <end position="389"/>
    </location>
</feature>
<dbReference type="AlphaFoldDB" id="A0A918MN86"/>
<keyword evidence="1" id="KW-1133">Transmembrane helix</keyword>
<feature type="transmembrane region" description="Helical" evidence="1">
    <location>
        <begin position="153"/>
        <end position="175"/>
    </location>
</feature>
<dbReference type="PANTHER" id="PTHR37422:SF13">
    <property type="entry name" value="LIPOPOLYSACCHARIDE BIOSYNTHESIS PROTEIN PA4999-RELATED"/>
    <property type="match status" value="1"/>
</dbReference>
<protein>
    <recommendedName>
        <fullName evidence="4">O-antigen ligase domain-containing protein</fullName>
    </recommendedName>
</protein>
<evidence type="ECO:0000313" key="2">
    <source>
        <dbReference type="EMBL" id="GGW40882.1"/>
    </source>
</evidence>
<accession>A0A918MN86</accession>
<reference evidence="2" key="2">
    <citation type="submission" date="2020-09" db="EMBL/GenBank/DDBJ databases">
        <authorList>
            <person name="Sun Q."/>
            <person name="Kim S."/>
        </authorList>
    </citation>
    <scope>NUCLEOTIDE SEQUENCE</scope>
    <source>
        <strain evidence="2">KCTC 12113</strain>
    </source>
</reference>
<dbReference type="EMBL" id="BMWP01000019">
    <property type="protein sequence ID" value="GGW40882.1"/>
    <property type="molecule type" value="Genomic_DNA"/>
</dbReference>
<name>A0A918MN86_9FLAO</name>
<feature type="transmembrane region" description="Helical" evidence="1">
    <location>
        <begin position="311"/>
        <end position="332"/>
    </location>
</feature>
<feature type="transmembrane region" description="Helical" evidence="1">
    <location>
        <begin position="109"/>
        <end position="133"/>
    </location>
</feature>
<sequence>MNSIPKYIVDTGVLIIILLGLYLLNPFSMGYLFGYLLTPVVFLKSSFIRENLDLDFVLLILFSIFYALFYSFSADAADGKQFILIYSLSPPTFYLVGKFLVRLKPTSNTVFYILFFIGAIFSISAVISVFLNFQEGGFAQLDRSIPMFWDGSPISATIMGGFLTFNMCIPAVLITTQGKKGVAFNIGALCLFILSLICALRLGSRTQLGIFLITTVFAILYMLPRQSIKKNVWLFGLMAAVILYLIRNVSFDLNADWLTTFAGRMSGGTGELASGGGRTERWIKSLEYMLSHPLGWDIKEFGYSHNLWLDVLRVAGIIPFVILIIYSIRSYIQIKRTILINKESIYLNTQILIYAIAMFLLFMMEPIFEGLFSFFIVFCIYKGIINKYYSHISQC</sequence>
<keyword evidence="1" id="KW-0812">Transmembrane</keyword>
<dbReference type="Proteomes" id="UP000634668">
    <property type="component" value="Unassembled WGS sequence"/>
</dbReference>
<keyword evidence="1" id="KW-0472">Membrane</keyword>
<feature type="transmembrane region" description="Helical" evidence="1">
    <location>
        <begin position="208"/>
        <end position="224"/>
    </location>
</feature>
<feature type="transmembrane region" description="Helical" evidence="1">
    <location>
        <begin position="344"/>
        <end position="364"/>
    </location>
</feature>
<feature type="transmembrane region" description="Helical" evidence="1">
    <location>
        <begin position="231"/>
        <end position="247"/>
    </location>
</feature>
<comment type="caution">
    <text evidence="2">The sequence shown here is derived from an EMBL/GenBank/DDBJ whole genome shotgun (WGS) entry which is preliminary data.</text>
</comment>
<feature type="transmembrane region" description="Helical" evidence="1">
    <location>
        <begin position="7"/>
        <end position="24"/>
    </location>
</feature>
<dbReference type="PANTHER" id="PTHR37422">
    <property type="entry name" value="TEICHURONIC ACID BIOSYNTHESIS PROTEIN TUAE"/>
    <property type="match status" value="1"/>
</dbReference>
<reference evidence="2" key="1">
    <citation type="journal article" date="2014" name="Int. J. Syst. Evol. Microbiol.">
        <title>Complete genome sequence of Corynebacterium casei LMG S-19264T (=DSM 44701T), isolated from a smear-ripened cheese.</title>
        <authorList>
            <consortium name="US DOE Joint Genome Institute (JGI-PGF)"/>
            <person name="Walter F."/>
            <person name="Albersmeier A."/>
            <person name="Kalinowski J."/>
            <person name="Ruckert C."/>
        </authorList>
    </citation>
    <scope>NUCLEOTIDE SEQUENCE</scope>
    <source>
        <strain evidence="2">KCTC 12113</strain>
    </source>
</reference>
<proteinExistence type="predicted"/>
<evidence type="ECO:0008006" key="4">
    <source>
        <dbReference type="Google" id="ProtNLM"/>
    </source>
</evidence>